<name>A0A557SRT0_9ARCH</name>
<comment type="caution">
    <text evidence="1">The sequence shown here is derived from an EMBL/GenBank/DDBJ whole genome shotgun (WGS) entry which is preliminary data.</text>
</comment>
<organism evidence="1 2">
    <name type="scientific">Candidatus Nitrosocosmicus arcticus</name>
    <dbReference type="NCBI Taxonomy" id="2035267"/>
    <lineage>
        <taxon>Archaea</taxon>
        <taxon>Nitrososphaerota</taxon>
        <taxon>Nitrososphaeria</taxon>
        <taxon>Nitrososphaerales</taxon>
        <taxon>Nitrososphaeraceae</taxon>
        <taxon>Candidatus Nitrosocosmicus</taxon>
    </lineage>
</organism>
<reference evidence="1 2" key="1">
    <citation type="journal article" date="2019" name="Front. Microbiol.">
        <title>Ammonia Oxidation by the Arctic Terrestrial Thaumarchaeote Candidatus Nitrosocosmicus arcticus Is Stimulated by Increasing Temperatures.</title>
        <authorList>
            <person name="Alves R.J.E."/>
            <person name="Kerou M."/>
            <person name="Zappe A."/>
            <person name="Bittner R."/>
            <person name="Abby S.S."/>
            <person name="Schmidt H.A."/>
            <person name="Pfeifer K."/>
            <person name="Schleper C."/>
        </authorList>
    </citation>
    <scope>NUCLEOTIDE SEQUENCE [LARGE SCALE GENOMIC DNA]</scope>
    <source>
        <strain evidence="1 2">Kfb</strain>
    </source>
</reference>
<dbReference type="AlphaFoldDB" id="A0A557SRT0"/>
<sequence>MEISEMFNTNISQKGKTVGMFVVLAFAIAGLTAVTSLSDSSVVAQSLGNVSNSIMVAQGLGNLSDSSVVAELSGLSKHPHLTPGNVSDSSVVAQSPGNDPNDCFRTNDNIDTCPMHSHFKGLSNATTDCFKIIGEAKVSTGDVQNYTKSVQSFFSLLSANNQLTSINENIAGGSGPITDMKGVWDLMKNEVMTRNDRQLVLDEINSILAAAQPGFTQIQQDALSFCITDETNALGPGLNY</sequence>
<keyword evidence="2" id="KW-1185">Reference proteome</keyword>
<accession>A0A557SRT0</accession>
<dbReference type="OrthoDB" id="9683at2157"/>
<proteinExistence type="predicted"/>
<dbReference type="EMBL" id="VOAH01000016">
    <property type="protein sequence ID" value="TVP39299.1"/>
    <property type="molecule type" value="Genomic_DNA"/>
</dbReference>
<dbReference type="Proteomes" id="UP000315289">
    <property type="component" value="Unassembled WGS sequence"/>
</dbReference>
<evidence type="ECO:0000313" key="1">
    <source>
        <dbReference type="EMBL" id="TVP39299.1"/>
    </source>
</evidence>
<evidence type="ECO:0000313" key="2">
    <source>
        <dbReference type="Proteomes" id="UP000315289"/>
    </source>
</evidence>
<gene>
    <name evidence="1" type="ORF">NARC_160012</name>
</gene>
<protein>
    <submittedName>
        <fullName evidence="1">Uncharacterized protein</fullName>
    </submittedName>
</protein>